<dbReference type="GO" id="GO:0004312">
    <property type="term" value="F:fatty acid synthase activity"/>
    <property type="evidence" value="ECO:0007669"/>
    <property type="project" value="InterPro"/>
</dbReference>
<dbReference type="GO" id="GO:0006633">
    <property type="term" value="P:fatty acid biosynthetic process"/>
    <property type="evidence" value="ECO:0007669"/>
    <property type="project" value="InterPro"/>
</dbReference>
<keyword evidence="2" id="KW-0597">Phosphoprotein</keyword>
<organism evidence="5 6">
    <name type="scientific">Collybiopsis luxurians FD-317 M1</name>
    <dbReference type="NCBI Taxonomy" id="944289"/>
    <lineage>
        <taxon>Eukaryota</taxon>
        <taxon>Fungi</taxon>
        <taxon>Dikarya</taxon>
        <taxon>Basidiomycota</taxon>
        <taxon>Agaricomycotina</taxon>
        <taxon>Agaricomycetes</taxon>
        <taxon>Agaricomycetidae</taxon>
        <taxon>Agaricales</taxon>
        <taxon>Marasmiineae</taxon>
        <taxon>Omphalotaceae</taxon>
        <taxon>Collybiopsis</taxon>
        <taxon>Collybiopsis luxurians</taxon>
    </lineage>
</organism>
<dbReference type="FunFam" id="3.90.25.70:FF:000001">
    <property type="entry name" value="Fatty acid synthase subunit alpha"/>
    <property type="match status" value="1"/>
</dbReference>
<evidence type="ECO:0000256" key="3">
    <source>
        <dbReference type="ARBA" id="ARBA00022679"/>
    </source>
</evidence>
<dbReference type="InterPro" id="IPR014043">
    <property type="entry name" value="Acyl_transferase_dom"/>
</dbReference>
<dbReference type="AlphaFoldDB" id="A0A0D0ANS5"/>
<dbReference type="PANTHER" id="PTHR10982:SF21">
    <property type="entry name" value="FATTY ACID SYNTHASE SUBUNIT BETA"/>
    <property type="match status" value="1"/>
</dbReference>
<sequence>MTAYVFTGQGLQEPRIGMDLYNSFPAPCAVWGGANEHLHAVYGFSILKIVKDNPKKKTIHFGGIKGQAIRQWYMDISYNTMDKNSHVKTLPLFATIDIQMHKYTFSHPNGLLFSTQFIQIALNNCAFTGHSLGEYSALASIADVLAISALSFNDAALREVVDTILMLTNTLLQIVNFNIEGQQYICAGELVALQTLTNVLNYLRVKKIDIAKLTEMFRVKKVKEMLGNIVKKCHSCALDKQKAEGYIKPKHGFATIPLPDLPKKIDSTRLNPDVFIGKYIPSLITKLFKVLQEYAQIIHDQTSWPHLTKVLKKWDKEKRGSAAQHQNLAYIILMELLVYQFTLPIYWIQTQDLLFSHFKLERLNELSPSPTLTRMTTHTLKVKYETQDDLICEILCHAKNTKALD</sequence>
<dbReference type="Pfam" id="PF00698">
    <property type="entry name" value="Acyl_transf_1"/>
    <property type="match status" value="1"/>
</dbReference>
<dbReference type="GO" id="GO:0005835">
    <property type="term" value="C:fatty acid synthase complex"/>
    <property type="evidence" value="ECO:0007669"/>
    <property type="project" value="InterPro"/>
</dbReference>
<dbReference type="PRINTS" id="PR01483">
    <property type="entry name" value="FASYNTHASE"/>
</dbReference>
<dbReference type="Proteomes" id="UP000053593">
    <property type="component" value="Unassembled WGS sequence"/>
</dbReference>
<name>A0A0D0ANS5_9AGAR</name>
<evidence type="ECO:0000256" key="2">
    <source>
        <dbReference type="ARBA" id="ARBA00022553"/>
    </source>
</evidence>
<dbReference type="Gene3D" id="3.90.25.70">
    <property type="match status" value="1"/>
</dbReference>
<dbReference type="InterPro" id="IPR003965">
    <property type="entry name" value="Fatty_acid_synthase"/>
</dbReference>
<dbReference type="InterPro" id="IPR016035">
    <property type="entry name" value="Acyl_Trfase/lysoPLipase"/>
</dbReference>
<dbReference type="SUPFAM" id="SSF52151">
    <property type="entry name" value="FabD/lysophospholipase-like"/>
    <property type="match status" value="1"/>
</dbReference>
<keyword evidence="6" id="KW-1185">Reference proteome</keyword>
<proteinExistence type="predicted"/>
<feature type="domain" description="Malonyl-CoA:ACP transacylase (MAT)" evidence="4">
    <location>
        <begin position="4"/>
        <end position="150"/>
    </location>
</feature>
<protein>
    <submittedName>
        <fullName evidence="5">Unplaced genomic scaffold GYMLUscaffold_104, whole genome shotgun sequence</fullName>
    </submittedName>
</protein>
<keyword evidence="1" id="KW-0596">Phosphopantetheine</keyword>
<reference evidence="5 6" key="1">
    <citation type="submission" date="2014-04" db="EMBL/GenBank/DDBJ databases">
        <title>Evolutionary Origins and Diversification of the Mycorrhizal Mutualists.</title>
        <authorList>
            <consortium name="DOE Joint Genome Institute"/>
            <consortium name="Mycorrhizal Genomics Consortium"/>
            <person name="Kohler A."/>
            <person name="Kuo A."/>
            <person name="Nagy L.G."/>
            <person name="Floudas D."/>
            <person name="Copeland A."/>
            <person name="Barry K.W."/>
            <person name="Cichocki N."/>
            <person name="Veneault-Fourrey C."/>
            <person name="LaButti K."/>
            <person name="Lindquist E.A."/>
            <person name="Lipzen A."/>
            <person name="Lundell T."/>
            <person name="Morin E."/>
            <person name="Murat C."/>
            <person name="Riley R."/>
            <person name="Ohm R."/>
            <person name="Sun H."/>
            <person name="Tunlid A."/>
            <person name="Henrissat B."/>
            <person name="Grigoriev I.V."/>
            <person name="Hibbett D.S."/>
            <person name="Martin F."/>
        </authorList>
    </citation>
    <scope>NUCLEOTIDE SEQUENCE [LARGE SCALE GENOMIC DNA]</scope>
    <source>
        <strain evidence="5 6">FD-317 M1</strain>
    </source>
</reference>
<dbReference type="Gene3D" id="6.10.60.10">
    <property type="match status" value="1"/>
</dbReference>
<gene>
    <name evidence="5" type="ORF">GYMLUDRAFT_251664</name>
</gene>
<evidence type="ECO:0000313" key="6">
    <source>
        <dbReference type="Proteomes" id="UP000053593"/>
    </source>
</evidence>
<dbReference type="OrthoDB" id="3243207at2759"/>
<accession>A0A0D0ANS5</accession>
<evidence type="ECO:0000256" key="1">
    <source>
        <dbReference type="ARBA" id="ARBA00022450"/>
    </source>
</evidence>
<dbReference type="PANTHER" id="PTHR10982">
    <property type="entry name" value="MALONYL COA-ACYL CARRIER PROTEIN TRANSACYLASE"/>
    <property type="match status" value="1"/>
</dbReference>
<dbReference type="Gene3D" id="3.30.70.3330">
    <property type="match status" value="1"/>
</dbReference>
<keyword evidence="3" id="KW-0808">Transferase</keyword>
<dbReference type="HOGENOM" id="CLU_036211_1_0_1"/>
<dbReference type="EMBL" id="KN834852">
    <property type="protein sequence ID" value="KIK51905.1"/>
    <property type="molecule type" value="Genomic_DNA"/>
</dbReference>
<dbReference type="FunFam" id="3.30.70.3330:FF:000001">
    <property type="entry name" value="Fatty acid synthase subunit beta dehydratase"/>
    <property type="match status" value="1"/>
</dbReference>
<evidence type="ECO:0000259" key="4">
    <source>
        <dbReference type="Pfam" id="PF00698"/>
    </source>
</evidence>
<evidence type="ECO:0000313" key="5">
    <source>
        <dbReference type="EMBL" id="KIK51905.1"/>
    </source>
</evidence>
<dbReference type="InterPro" id="IPR050830">
    <property type="entry name" value="Fungal_FAS"/>
</dbReference>